<comment type="similarity">
    <text evidence="2">Belongs to the bacterial solute-binding protein SsuA/TauA family.</text>
</comment>
<evidence type="ECO:0000256" key="1">
    <source>
        <dbReference type="ARBA" id="ARBA00004418"/>
    </source>
</evidence>
<feature type="chain" id="PRO_5012465446" description="ABC transporter substrate-binding protein" evidence="4">
    <location>
        <begin position="24"/>
        <end position="353"/>
    </location>
</feature>
<dbReference type="SUPFAM" id="SSF53850">
    <property type="entry name" value="Periplasmic binding protein-like II"/>
    <property type="match status" value="1"/>
</dbReference>
<feature type="signal peptide" evidence="4">
    <location>
        <begin position="1"/>
        <end position="23"/>
    </location>
</feature>
<dbReference type="RefSeq" id="WP_288198973.1">
    <property type="nucleotide sequence ID" value="NZ_LT608334.1"/>
</dbReference>
<organism evidence="5">
    <name type="scientific">uncultured Pleomorphomonas sp</name>
    <dbReference type="NCBI Taxonomy" id="442121"/>
    <lineage>
        <taxon>Bacteria</taxon>
        <taxon>Pseudomonadati</taxon>
        <taxon>Pseudomonadota</taxon>
        <taxon>Alphaproteobacteria</taxon>
        <taxon>Hyphomicrobiales</taxon>
        <taxon>Pleomorphomonadaceae</taxon>
        <taxon>Pleomorphomonas</taxon>
        <taxon>environmental samples</taxon>
    </lineage>
</organism>
<comment type="subcellular location">
    <subcellularLocation>
        <location evidence="1">Periplasm</location>
    </subcellularLocation>
</comment>
<accession>A0A212L1J7</accession>
<name>A0A212L1J7_9HYPH</name>
<dbReference type="EMBL" id="FMJD01000002">
    <property type="protein sequence ID" value="SCM71398.1"/>
    <property type="molecule type" value="Genomic_DNA"/>
</dbReference>
<evidence type="ECO:0000256" key="4">
    <source>
        <dbReference type="SAM" id="SignalP"/>
    </source>
</evidence>
<evidence type="ECO:0008006" key="6">
    <source>
        <dbReference type="Google" id="ProtNLM"/>
    </source>
</evidence>
<reference evidence="5" key="1">
    <citation type="submission" date="2016-08" db="EMBL/GenBank/DDBJ databases">
        <authorList>
            <person name="Seilhamer J.J."/>
        </authorList>
    </citation>
    <scope>NUCLEOTIDE SEQUENCE</scope>
    <source>
        <strain evidence="5">86</strain>
    </source>
</reference>
<dbReference type="PANTHER" id="PTHR30024">
    <property type="entry name" value="ALIPHATIC SULFONATES-BINDING PROTEIN-RELATED"/>
    <property type="match status" value="1"/>
</dbReference>
<evidence type="ECO:0000256" key="2">
    <source>
        <dbReference type="ARBA" id="ARBA00010742"/>
    </source>
</evidence>
<dbReference type="Pfam" id="PF13379">
    <property type="entry name" value="NMT1_2"/>
    <property type="match status" value="1"/>
</dbReference>
<dbReference type="GO" id="GO:0042918">
    <property type="term" value="P:alkanesulfonate transmembrane transport"/>
    <property type="evidence" value="ECO:0007669"/>
    <property type="project" value="TreeGrafter"/>
</dbReference>
<dbReference type="PANTHER" id="PTHR30024:SF47">
    <property type="entry name" value="TAURINE-BINDING PERIPLASMIC PROTEIN"/>
    <property type="match status" value="1"/>
</dbReference>
<evidence type="ECO:0000256" key="3">
    <source>
        <dbReference type="ARBA" id="ARBA00022729"/>
    </source>
</evidence>
<evidence type="ECO:0000313" key="5">
    <source>
        <dbReference type="EMBL" id="SCM71398.1"/>
    </source>
</evidence>
<proteinExistence type="inferred from homology"/>
<dbReference type="Gene3D" id="3.40.190.10">
    <property type="entry name" value="Periplasmic binding protein-like II"/>
    <property type="match status" value="2"/>
</dbReference>
<gene>
    <name evidence="5" type="ORF">KL86PLE_100150</name>
</gene>
<protein>
    <recommendedName>
        <fullName evidence="6">ABC transporter substrate-binding protein</fullName>
    </recommendedName>
</protein>
<sequence length="353" mass="37947">MIRMTMIGLGLALAGAMSSSAFAQETKTVRVGMSAFQDVNSLFVGIEKGFFPGVDFEIQNTDWPGANELLIGGHVDIASSSDADVILQNARGIPTTLAFPLYYFAGGGLMFDPKAHADWKPLADTLKDNGGDVTAAIKATLDQAKGARVGVSAGGGEYASFIEMVTIAGLKPADFTIVDLAQEELPPALLSGSIDIMISGIPQRLAVLREGYATLMDQSSVPSTVSHAGFAATRDFVDKDPELARTIEGGILKTLKFIEENPDEAFPIISKKLHEAGTEVSVDDLKNVWNSMEFFPNGKAWYEEKVVNPEGQFYWKARFETVVKNLQAEGRIDKAPASLEDLNYGLKTVASVD</sequence>
<dbReference type="GO" id="GO:0042597">
    <property type="term" value="C:periplasmic space"/>
    <property type="evidence" value="ECO:0007669"/>
    <property type="project" value="UniProtKB-SubCell"/>
</dbReference>
<keyword evidence="3 4" id="KW-0732">Signal</keyword>
<dbReference type="AlphaFoldDB" id="A0A212L1J7"/>